<name>A0A097ASU5_THEKI</name>
<dbReference type="CDD" id="cd00851">
    <property type="entry name" value="MTH1175"/>
    <property type="match status" value="1"/>
</dbReference>
<dbReference type="HOGENOM" id="CLU_104194_0_0_9"/>
<dbReference type="EMBL" id="CP009170">
    <property type="protein sequence ID" value="AIS52905.1"/>
    <property type="molecule type" value="Genomic_DNA"/>
</dbReference>
<evidence type="ECO:0000313" key="3">
    <source>
        <dbReference type="Proteomes" id="UP000029669"/>
    </source>
</evidence>
<dbReference type="PANTHER" id="PTHR42983:SF1">
    <property type="entry name" value="IRON-MOLYBDENUM PROTEIN"/>
    <property type="match status" value="1"/>
</dbReference>
<dbReference type="PANTHER" id="PTHR42983">
    <property type="entry name" value="DINITROGENASE IRON-MOLYBDENUM COFACTOR PROTEIN-RELATED"/>
    <property type="match status" value="1"/>
</dbReference>
<dbReference type="eggNOG" id="COG1433">
    <property type="taxonomic scope" value="Bacteria"/>
</dbReference>
<dbReference type="SUPFAM" id="SSF53146">
    <property type="entry name" value="Nitrogenase accessory factor-like"/>
    <property type="match status" value="1"/>
</dbReference>
<dbReference type="STRING" id="2325.TKV_c17540"/>
<dbReference type="RefSeq" id="WP_049685578.1">
    <property type="nucleotide sequence ID" value="NZ_CP009170.1"/>
</dbReference>
<dbReference type="KEGG" id="tki:TKV_c17540"/>
<keyword evidence="3" id="KW-1185">Reference proteome</keyword>
<proteinExistence type="predicted"/>
<dbReference type="Proteomes" id="UP000029669">
    <property type="component" value="Chromosome"/>
</dbReference>
<feature type="domain" description="Dinitrogenase iron-molybdenum cofactor biosynthesis" evidence="1">
    <location>
        <begin position="13"/>
        <end position="103"/>
    </location>
</feature>
<evidence type="ECO:0000313" key="2">
    <source>
        <dbReference type="EMBL" id="AIS52905.1"/>
    </source>
</evidence>
<gene>
    <name evidence="2" type="ORF">TKV_c17540</name>
</gene>
<dbReference type="Gene3D" id="3.30.420.130">
    <property type="entry name" value="Dinitrogenase iron-molybdenum cofactor biosynthesis domain"/>
    <property type="match status" value="1"/>
</dbReference>
<dbReference type="InterPro" id="IPR033913">
    <property type="entry name" value="MTH1175_dom"/>
</dbReference>
<sequence length="122" mass="13121">MKIAVSSEGKTLEARVDSRFGRAQYFIIVDSETMDYKVIDNAAVAQGSGAGTKAAQTLIDEGIEVLISSNVGPNAMEVFNAAEIPVYKAVDGDIKTNIEEFKKGSLERIAEATNKGHHHEGH</sequence>
<dbReference type="AlphaFoldDB" id="A0A097ASU5"/>
<dbReference type="Pfam" id="PF02579">
    <property type="entry name" value="Nitro_FeMo-Co"/>
    <property type="match status" value="1"/>
</dbReference>
<dbReference type="InterPro" id="IPR003731">
    <property type="entry name" value="Di-Nase_FeMo-co_biosynth"/>
</dbReference>
<protein>
    <submittedName>
        <fullName evidence="2">Dinitrogenase iron-molybdenum cofactor biosynthesis protein</fullName>
    </submittedName>
</protein>
<reference evidence="3" key="1">
    <citation type="journal article" date="2015" name="Genome Announc.">
        <title>Whole-Genome Sequences of 80 Environmental and Clinical Isolates of Burkholderia pseudomallei.</title>
        <authorList>
            <person name="Johnson S.L."/>
            <person name="Baker A.L."/>
            <person name="Chain P.S."/>
            <person name="Currie B.J."/>
            <person name="Daligault H.E."/>
            <person name="Davenport K.W."/>
            <person name="Davis C.B."/>
            <person name="Inglis T.J."/>
            <person name="Kaestli M."/>
            <person name="Koren S."/>
            <person name="Mayo M."/>
            <person name="Merritt A.J."/>
            <person name="Price E.P."/>
            <person name="Sarovich D.S."/>
            <person name="Warner J."/>
            <person name="Rosovitz M.J."/>
        </authorList>
    </citation>
    <scope>NUCLEOTIDE SEQUENCE [LARGE SCALE GENOMIC DNA]</scope>
    <source>
        <strain evidence="3">DSM 2030</strain>
    </source>
</reference>
<evidence type="ECO:0000259" key="1">
    <source>
        <dbReference type="Pfam" id="PF02579"/>
    </source>
</evidence>
<dbReference type="OrthoDB" id="9807451at2"/>
<dbReference type="InterPro" id="IPR036105">
    <property type="entry name" value="DiNase_FeMo-co_biosyn_sf"/>
</dbReference>
<accession>A0A097ASU5</accession>
<organism evidence="2 3">
    <name type="scientific">Thermoanaerobacter kivui</name>
    <name type="common">Acetogenium kivui</name>
    <dbReference type="NCBI Taxonomy" id="2325"/>
    <lineage>
        <taxon>Bacteria</taxon>
        <taxon>Bacillati</taxon>
        <taxon>Bacillota</taxon>
        <taxon>Clostridia</taxon>
        <taxon>Thermoanaerobacterales</taxon>
        <taxon>Thermoanaerobacteraceae</taxon>
        <taxon>Thermoanaerobacter</taxon>
    </lineage>
</organism>